<accession>A0A5B6VLW9</accession>
<comment type="caution">
    <text evidence="1">The sequence shown here is derived from an EMBL/GenBank/DDBJ whole genome shotgun (WGS) entry which is preliminary data.</text>
</comment>
<reference evidence="2" key="1">
    <citation type="journal article" date="2019" name="Plant Biotechnol. J.">
        <title>Genome sequencing of the Australian wild diploid species Gossypium australe highlights disease resistance and delayed gland morphogenesis.</title>
        <authorList>
            <person name="Cai Y."/>
            <person name="Cai X."/>
            <person name="Wang Q."/>
            <person name="Wang P."/>
            <person name="Zhang Y."/>
            <person name="Cai C."/>
            <person name="Xu Y."/>
            <person name="Wang K."/>
            <person name="Zhou Z."/>
            <person name="Wang C."/>
            <person name="Geng S."/>
            <person name="Li B."/>
            <person name="Dong Q."/>
            <person name="Hou Y."/>
            <person name="Wang H."/>
            <person name="Ai P."/>
            <person name="Liu Z."/>
            <person name="Yi F."/>
            <person name="Sun M."/>
            <person name="An G."/>
            <person name="Cheng J."/>
            <person name="Zhang Y."/>
            <person name="Shi Q."/>
            <person name="Xie Y."/>
            <person name="Shi X."/>
            <person name="Chang Y."/>
            <person name="Huang F."/>
            <person name="Chen Y."/>
            <person name="Hong S."/>
            <person name="Mi L."/>
            <person name="Sun Q."/>
            <person name="Zhang L."/>
            <person name="Zhou B."/>
            <person name="Peng R."/>
            <person name="Zhang X."/>
            <person name="Liu F."/>
        </authorList>
    </citation>
    <scope>NUCLEOTIDE SEQUENCE [LARGE SCALE GENOMIC DNA]</scope>
    <source>
        <strain evidence="2">cv. PA1801</strain>
    </source>
</reference>
<dbReference type="AlphaFoldDB" id="A0A5B6VLW9"/>
<protein>
    <submittedName>
        <fullName evidence="1">Uncharacterized protein</fullName>
    </submittedName>
</protein>
<dbReference type="Proteomes" id="UP000325315">
    <property type="component" value="Unassembled WGS sequence"/>
</dbReference>
<name>A0A5B6VLW9_9ROSI</name>
<proteinExistence type="predicted"/>
<evidence type="ECO:0000313" key="2">
    <source>
        <dbReference type="Proteomes" id="UP000325315"/>
    </source>
</evidence>
<keyword evidence="2" id="KW-1185">Reference proteome</keyword>
<evidence type="ECO:0000313" key="1">
    <source>
        <dbReference type="EMBL" id="KAA3469974.1"/>
    </source>
</evidence>
<dbReference type="EMBL" id="SMMG02000006">
    <property type="protein sequence ID" value="KAA3469974.1"/>
    <property type="molecule type" value="Genomic_DNA"/>
</dbReference>
<gene>
    <name evidence="1" type="ORF">EPI10_015717</name>
</gene>
<organism evidence="1 2">
    <name type="scientific">Gossypium australe</name>
    <dbReference type="NCBI Taxonomy" id="47621"/>
    <lineage>
        <taxon>Eukaryota</taxon>
        <taxon>Viridiplantae</taxon>
        <taxon>Streptophyta</taxon>
        <taxon>Embryophyta</taxon>
        <taxon>Tracheophyta</taxon>
        <taxon>Spermatophyta</taxon>
        <taxon>Magnoliopsida</taxon>
        <taxon>eudicotyledons</taxon>
        <taxon>Gunneridae</taxon>
        <taxon>Pentapetalae</taxon>
        <taxon>rosids</taxon>
        <taxon>malvids</taxon>
        <taxon>Malvales</taxon>
        <taxon>Malvaceae</taxon>
        <taxon>Malvoideae</taxon>
        <taxon>Gossypium</taxon>
    </lineage>
</organism>
<sequence length="65" mass="7314">MVSHPPNCDLGNFTNALMIVKIINLGLEAYISSGIMINDKCIELHKFPSKFEVVSSFRRLVSARF</sequence>